<dbReference type="GO" id="GO:0000287">
    <property type="term" value="F:magnesium ion binding"/>
    <property type="evidence" value="ECO:0007669"/>
    <property type="project" value="UniProtKB-UniRule"/>
</dbReference>
<feature type="binding site" evidence="10">
    <location>
        <begin position="276"/>
        <end position="278"/>
    </location>
    <ligand>
        <name>2-[(2R,5Z)-2-carboxy-4-methylthiazol-5(2H)-ylidene]ethyl phosphate</name>
        <dbReference type="ChEBI" id="CHEBI:62899"/>
    </ligand>
</feature>
<dbReference type="NCBIfam" id="NF002727">
    <property type="entry name" value="PRK02615.1"/>
    <property type="match status" value="1"/>
</dbReference>
<feature type="domain" description="Thiamine phosphate synthase/TenI" evidence="13">
    <location>
        <begin position="150"/>
        <end position="328"/>
    </location>
</feature>
<evidence type="ECO:0000256" key="11">
    <source>
        <dbReference type="RuleBase" id="RU003826"/>
    </source>
</evidence>
<comment type="function">
    <text evidence="1 10">Condenses 4-methyl-5-(beta-hydroxyethyl)thiazole monophosphate (THZ-P) and 2-methyl-4-amino-5-hydroxymethyl pyrimidine pyrophosphate (HMP-PP) to form thiamine monophosphate (TMP).</text>
</comment>
<dbReference type="PANTHER" id="PTHR20857:SF15">
    <property type="entry name" value="THIAMINE-PHOSPHATE SYNTHASE"/>
    <property type="match status" value="1"/>
</dbReference>
<dbReference type="Proteomes" id="UP001155241">
    <property type="component" value="Unassembled WGS sequence"/>
</dbReference>
<dbReference type="InterPro" id="IPR034291">
    <property type="entry name" value="TMP_synthase"/>
</dbReference>
<dbReference type="PANTHER" id="PTHR20857">
    <property type="entry name" value="THIAMINE-PHOSPHATE PYROPHOSPHORYLASE"/>
    <property type="match status" value="1"/>
</dbReference>
<keyword evidence="6 10" id="KW-0784">Thiamine biosynthesis</keyword>
<reference evidence="15" key="1">
    <citation type="submission" date="2022-06" db="EMBL/GenBank/DDBJ databases">
        <title>Aeoliella straminimaris, a novel planctomycete from sediments.</title>
        <authorList>
            <person name="Vitorino I.R."/>
            <person name="Lage O.M."/>
        </authorList>
    </citation>
    <scope>NUCLEOTIDE SEQUENCE</scope>
    <source>
        <strain evidence="15">ICT_H6.2</strain>
    </source>
</reference>
<evidence type="ECO:0000256" key="10">
    <source>
        <dbReference type="HAMAP-Rule" id="MF_00097"/>
    </source>
</evidence>
<dbReference type="FunFam" id="3.20.20.70:FF:000096">
    <property type="entry name" value="Thiamine-phosphate synthase"/>
    <property type="match status" value="1"/>
</dbReference>
<feature type="binding site" evidence="10">
    <location>
        <position position="279"/>
    </location>
    <ligand>
        <name>4-amino-2-methyl-5-(diphosphooxymethyl)pyrimidine</name>
        <dbReference type="ChEBI" id="CHEBI:57841"/>
    </ligand>
</feature>
<dbReference type="CDD" id="cd00564">
    <property type="entry name" value="TMP_TenI"/>
    <property type="match status" value="1"/>
</dbReference>
<dbReference type="Pfam" id="PF17792">
    <property type="entry name" value="ThiD2"/>
    <property type="match status" value="1"/>
</dbReference>
<dbReference type="GO" id="GO:0004789">
    <property type="term" value="F:thiamine-phosphate diphosphorylase activity"/>
    <property type="evidence" value="ECO:0007669"/>
    <property type="project" value="UniProtKB-UniRule"/>
</dbReference>
<dbReference type="SUPFAM" id="SSF51391">
    <property type="entry name" value="Thiamin phosphate synthase"/>
    <property type="match status" value="1"/>
</dbReference>
<evidence type="ECO:0000259" key="13">
    <source>
        <dbReference type="Pfam" id="PF02581"/>
    </source>
</evidence>
<dbReference type="Gene3D" id="3.20.20.70">
    <property type="entry name" value="Aldolase class I"/>
    <property type="match status" value="1"/>
</dbReference>
<evidence type="ECO:0000256" key="8">
    <source>
        <dbReference type="ARBA" id="ARBA00047851"/>
    </source>
</evidence>
<dbReference type="Pfam" id="PF02581">
    <property type="entry name" value="TMP-TENI"/>
    <property type="match status" value="1"/>
</dbReference>
<evidence type="ECO:0000256" key="9">
    <source>
        <dbReference type="ARBA" id="ARBA00047883"/>
    </source>
</evidence>
<evidence type="ECO:0000256" key="12">
    <source>
        <dbReference type="RuleBase" id="RU004253"/>
    </source>
</evidence>
<keyword evidence="16" id="KW-1185">Reference proteome</keyword>
<dbReference type="InterPro" id="IPR016229">
    <property type="entry name" value="TMP_synthase_cyanobac_bac"/>
</dbReference>
<evidence type="ECO:0000313" key="15">
    <source>
        <dbReference type="EMBL" id="MCO6046836.1"/>
    </source>
</evidence>
<dbReference type="InterPro" id="IPR013785">
    <property type="entry name" value="Aldolase_TIM"/>
</dbReference>
<keyword evidence="5 10" id="KW-0460">Magnesium</keyword>
<dbReference type="EMBL" id="JAMXLR010000077">
    <property type="protein sequence ID" value="MCO6046836.1"/>
    <property type="molecule type" value="Genomic_DNA"/>
</dbReference>
<dbReference type="AlphaFoldDB" id="A0A9X2FI70"/>
<name>A0A9X2FI70_9BACT</name>
<evidence type="ECO:0000256" key="2">
    <source>
        <dbReference type="ARBA" id="ARBA00005165"/>
    </source>
</evidence>
<evidence type="ECO:0000256" key="1">
    <source>
        <dbReference type="ARBA" id="ARBA00003814"/>
    </source>
</evidence>
<comment type="pathway">
    <text evidence="2 10 12">Cofactor biosynthesis; thiamine diphosphate biosynthesis; thiamine phosphate from 4-amino-2-methyl-5-diphosphomethylpyrimidine and 4-methyl-5-(2-phosphoethyl)-thiazole: step 1/1.</text>
</comment>
<evidence type="ECO:0000256" key="4">
    <source>
        <dbReference type="ARBA" id="ARBA00022723"/>
    </source>
</evidence>
<dbReference type="GO" id="GO:0009228">
    <property type="term" value="P:thiamine biosynthetic process"/>
    <property type="evidence" value="ECO:0007669"/>
    <property type="project" value="UniProtKB-KW"/>
</dbReference>
<evidence type="ECO:0000256" key="3">
    <source>
        <dbReference type="ARBA" id="ARBA00022679"/>
    </source>
</evidence>
<organism evidence="15 16">
    <name type="scientific">Aeoliella straminimaris</name>
    <dbReference type="NCBI Taxonomy" id="2954799"/>
    <lineage>
        <taxon>Bacteria</taxon>
        <taxon>Pseudomonadati</taxon>
        <taxon>Planctomycetota</taxon>
        <taxon>Planctomycetia</taxon>
        <taxon>Pirellulales</taxon>
        <taxon>Lacipirellulaceae</taxon>
        <taxon>Aeoliella</taxon>
    </lineage>
</organism>
<accession>A0A9X2FI70</accession>
<gene>
    <name evidence="10" type="primary">thiE</name>
    <name evidence="15" type="ORF">NG895_23300</name>
</gene>
<comment type="catalytic activity">
    <reaction evidence="8 10 11">
        <text>2-(2-carboxy-4-methylthiazol-5-yl)ethyl phosphate + 4-amino-2-methyl-5-(diphosphooxymethyl)pyrimidine + 2 H(+) = thiamine phosphate + CO2 + diphosphate</text>
        <dbReference type="Rhea" id="RHEA:47848"/>
        <dbReference type="ChEBI" id="CHEBI:15378"/>
        <dbReference type="ChEBI" id="CHEBI:16526"/>
        <dbReference type="ChEBI" id="CHEBI:33019"/>
        <dbReference type="ChEBI" id="CHEBI:37575"/>
        <dbReference type="ChEBI" id="CHEBI:57841"/>
        <dbReference type="ChEBI" id="CHEBI:62890"/>
        <dbReference type="EC" id="2.5.1.3"/>
    </reaction>
</comment>
<proteinExistence type="inferred from homology"/>
<dbReference type="NCBIfam" id="TIGR00693">
    <property type="entry name" value="thiE"/>
    <property type="match status" value="1"/>
</dbReference>
<dbReference type="EC" id="2.5.1.3" evidence="10"/>
<dbReference type="RefSeq" id="WP_252854947.1">
    <property type="nucleotide sequence ID" value="NZ_JAMXLR010000077.1"/>
</dbReference>
<dbReference type="GO" id="GO:0009229">
    <property type="term" value="P:thiamine diphosphate biosynthetic process"/>
    <property type="evidence" value="ECO:0007669"/>
    <property type="project" value="UniProtKB-UniRule"/>
</dbReference>
<feature type="binding site" evidence="10">
    <location>
        <position position="212"/>
    </location>
    <ligand>
        <name>Mg(2+)</name>
        <dbReference type="ChEBI" id="CHEBI:18420"/>
    </ligand>
</feature>
<comment type="catalytic activity">
    <reaction evidence="9 10 11">
        <text>2-[(2R,5Z)-2-carboxy-4-methylthiazol-5(2H)-ylidene]ethyl phosphate + 4-amino-2-methyl-5-(diphosphooxymethyl)pyrimidine + 2 H(+) = thiamine phosphate + CO2 + diphosphate</text>
        <dbReference type="Rhea" id="RHEA:47844"/>
        <dbReference type="ChEBI" id="CHEBI:15378"/>
        <dbReference type="ChEBI" id="CHEBI:16526"/>
        <dbReference type="ChEBI" id="CHEBI:33019"/>
        <dbReference type="ChEBI" id="CHEBI:37575"/>
        <dbReference type="ChEBI" id="CHEBI:57841"/>
        <dbReference type="ChEBI" id="CHEBI:62899"/>
        <dbReference type="EC" id="2.5.1.3"/>
    </reaction>
</comment>
<dbReference type="InterPro" id="IPR022998">
    <property type="entry name" value="ThiamineP_synth_TenI"/>
</dbReference>
<feature type="domain" description="ThiD2" evidence="14">
    <location>
        <begin position="11"/>
        <end position="134"/>
    </location>
</feature>
<feature type="binding site" evidence="10">
    <location>
        <position position="231"/>
    </location>
    <ligand>
        <name>Mg(2+)</name>
        <dbReference type="ChEBI" id="CHEBI:18420"/>
    </ligand>
</feature>
<dbReference type="InterPro" id="IPR036206">
    <property type="entry name" value="ThiamineP_synth_sf"/>
</dbReference>
<dbReference type="InterPro" id="IPR041397">
    <property type="entry name" value="ThiD2"/>
</dbReference>
<feature type="binding site" evidence="10">
    <location>
        <begin position="179"/>
        <end position="183"/>
    </location>
    <ligand>
        <name>4-amino-2-methyl-5-(diphosphooxymethyl)pyrimidine</name>
        <dbReference type="ChEBI" id="CHEBI:57841"/>
    </ligand>
</feature>
<feature type="binding site" evidence="10">
    <location>
        <position position="211"/>
    </location>
    <ligand>
        <name>4-amino-2-methyl-5-(diphosphooxymethyl)pyrimidine</name>
        <dbReference type="ChEBI" id="CHEBI:57841"/>
    </ligand>
</feature>
<comment type="catalytic activity">
    <reaction evidence="7 10 11">
        <text>4-methyl-5-(2-phosphooxyethyl)-thiazole + 4-amino-2-methyl-5-(diphosphooxymethyl)pyrimidine + H(+) = thiamine phosphate + diphosphate</text>
        <dbReference type="Rhea" id="RHEA:22328"/>
        <dbReference type="ChEBI" id="CHEBI:15378"/>
        <dbReference type="ChEBI" id="CHEBI:33019"/>
        <dbReference type="ChEBI" id="CHEBI:37575"/>
        <dbReference type="ChEBI" id="CHEBI:57841"/>
        <dbReference type="ChEBI" id="CHEBI:58296"/>
        <dbReference type="EC" id="2.5.1.3"/>
    </reaction>
</comment>
<comment type="caution">
    <text evidence="15">The sequence shown here is derived from an EMBL/GenBank/DDBJ whole genome shotgun (WGS) entry which is preliminary data.</text>
</comment>
<sequence length="359" mass="37970">MTDLPDTSVLRIIDAALNRAGEGLRVVEDYLRMVLDDGHLARRAKSLRHDLSLAAATLEPSARLAARDTLGDVGTQNTTPSEQSRGTAADVAAASFRRVAEALRTIEEYAKLLDTPLAGRCEAMRYQLYTLEKTTGIAADAQQRIAGARLYVLIDGRDSAAVFAELVESLVAAGVGVIQLRDKSLDDRQLLSRAEQLVAATRGSTSLAIVNDRADIAAAVHADGVHLGQDDLSVSAVRRIVGPDMLVGVSTHNIQQARQAVLDGANYLGAGPTFTSTTKQFSEFAGLEYLREVASEISLPTFAIGGITPDNLHQVLATGIERVAVAGAVANAQHPAESASRLLEALQHSSAVRTTSGVS</sequence>
<comment type="similarity">
    <text evidence="10 11">Belongs to the thiamine-phosphate synthase family.</text>
</comment>
<evidence type="ECO:0000259" key="14">
    <source>
        <dbReference type="Pfam" id="PF17792"/>
    </source>
</evidence>
<protein>
    <recommendedName>
        <fullName evidence="10">Thiamine-phosphate synthase</fullName>
        <shortName evidence="10">TP synthase</shortName>
        <shortName evidence="10">TPS</shortName>
        <ecNumber evidence="10">2.5.1.3</ecNumber>
    </recommendedName>
    <alternativeName>
        <fullName evidence="10">Thiamine-phosphate pyrophosphorylase</fullName>
        <shortName evidence="10">TMP pyrophosphorylase</shortName>
        <shortName evidence="10">TMP-PPase</shortName>
    </alternativeName>
</protein>
<evidence type="ECO:0000256" key="5">
    <source>
        <dbReference type="ARBA" id="ARBA00022842"/>
    </source>
</evidence>
<evidence type="ECO:0000256" key="7">
    <source>
        <dbReference type="ARBA" id="ARBA00047334"/>
    </source>
</evidence>
<keyword evidence="3 10" id="KW-0808">Transferase</keyword>
<dbReference type="HAMAP" id="MF_00097">
    <property type="entry name" value="TMP_synthase"/>
    <property type="match status" value="1"/>
</dbReference>
<dbReference type="PIRSF" id="PIRSF000512">
    <property type="entry name" value="TMP_PPase_Cyanobac_prd"/>
    <property type="match status" value="1"/>
</dbReference>
<dbReference type="GO" id="GO:0005737">
    <property type="term" value="C:cytoplasm"/>
    <property type="evidence" value="ECO:0007669"/>
    <property type="project" value="TreeGrafter"/>
</dbReference>
<evidence type="ECO:0000313" key="16">
    <source>
        <dbReference type="Proteomes" id="UP001155241"/>
    </source>
</evidence>
<keyword evidence="4 10" id="KW-0479">Metal-binding</keyword>
<comment type="cofactor">
    <cofactor evidence="10">
        <name>Mg(2+)</name>
        <dbReference type="ChEBI" id="CHEBI:18420"/>
    </cofactor>
    <text evidence="10">Binds 1 Mg(2+) ion per subunit.</text>
</comment>
<evidence type="ECO:0000256" key="6">
    <source>
        <dbReference type="ARBA" id="ARBA00022977"/>
    </source>
</evidence>
<comment type="caution">
    <text evidence="10">Lacks conserved residue(s) required for the propagation of feature annotation.</text>
</comment>
<feature type="binding site" evidence="10">
    <location>
        <position position="306"/>
    </location>
    <ligand>
        <name>2-[(2R,5Z)-2-carboxy-4-methylthiazol-5(2H)-ylidene]ethyl phosphate</name>
        <dbReference type="ChEBI" id="CHEBI:62899"/>
    </ligand>
</feature>
<feature type="binding site" evidence="10">
    <location>
        <position position="250"/>
    </location>
    <ligand>
        <name>4-amino-2-methyl-5-(diphosphooxymethyl)pyrimidine</name>
        <dbReference type="ChEBI" id="CHEBI:57841"/>
    </ligand>
</feature>